<name>A0AAV2ETR0_9ROSI</name>
<sequence>MLLAFRRTSKEVKELVQASNNDQTVESCPRKGDDVATLCAYMKELTQQLRKTSMEPKNGSFASLFICEAWGEEGQQGFDSYSQEEQKHDVVNYINQGY</sequence>
<organism evidence="1 2">
    <name type="scientific">Linum trigynum</name>
    <dbReference type="NCBI Taxonomy" id="586398"/>
    <lineage>
        <taxon>Eukaryota</taxon>
        <taxon>Viridiplantae</taxon>
        <taxon>Streptophyta</taxon>
        <taxon>Embryophyta</taxon>
        <taxon>Tracheophyta</taxon>
        <taxon>Spermatophyta</taxon>
        <taxon>Magnoliopsida</taxon>
        <taxon>eudicotyledons</taxon>
        <taxon>Gunneridae</taxon>
        <taxon>Pentapetalae</taxon>
        <taxon>rosids</taxon>
        <taxon>fabids</taxon>
        <taxon>Malpighiales</taxon>
        <taxon>Linaceae</taxon>
        <taxon>Linum</taxon>
    </lineage>
</organism>
<evidence type="ECO:0000313" key="2">
    <source>
        <dbReference type="Proteomes" id="UP001497516"/>
    </source>
</evidence>
<gene>
    <name evidence="1" type="ORF">LTRI10_LOCUS30081</name>
</gene>
<proteinExistence type="predicted"/>
<evidence type="ECO:0000313" key="1">
    <source>
        <dbReference type="EMBL" id="CAL1389204.1"/>
    </source>
</evidence>
<protein>
    <submittedName>
        <fullName evidence="1">Uncharacterized protein</fullName>
    </submittedName>
</protein>
<accession>A0AAV2ETR0</accession>
<dbReference type="EMBL" id="OZ034818">
    <property type="protein sequence ID" value="CAL1389204.1"/>
    <property type="molecule type" value="Genomic_DNA"/>
</dbReference>
<dbReference type="AlphaFoldDB" id="A0AAV2ETR0"/>
<dbReference type="Proteomes" id="UP001497516">
    <property type="component" value="Chromosome 5"/>
</dbReference>
<reference evidence="1 2" key="1">
    <citation type="submission" date="2024-04" db="EMBL/GenBank/DDBJ databases">
        <authorList>
            <person name="Fracassetti M."/>
        </authorList>
    </citation>
    <scope>NUCLEOTIDE SEQUENCE [LARGE SCALE GENOMIC DNA]</scope>
</reference>
<keyword evidence="2" id="KW-1185">Reference proteome</keyword>